<dbReference type="PANTHER" id="PTHR31511:SF12">
    <property type="entry name" value="RHO TERMINATION FACTOR N-TERMINAL DOMAIN-CONTAINING PROTEIN"/>
    <property type="match status" value="1"/>
</dbReference>
<dbReference type="SUPFAM" id="SSF54060">
    <property type="entry name" value="His-Me finger endonucleases"/>
    <property type="match status" value="1"/>
</dbReference>
<dbReference type="InterPro" id="IPR023211">
    <property type="entry name" value="DNA_pol_palm_dom_sf"/>
</dbReference>
<dbReference type="InterPro" id="IPR043502">
    <property type="entry name" value="DNA/RNA_pol_sf"/>
</dbReference>
<dbReference type="Proteomes" id="UP001549921">
    <property type="component" value="Unassembled WGS sequence"/>
</dbReference>
<evidence type="ECO:0000313" key="1">
    <source>
        <dbReference type="EMBL" id="KAL0812122.1"/>
    </source>
</evidence>
<organism evidence="1 2">
    <name type="scientific">Loxostege sticticalis</name>
    <name type="common">Beet webworm moth</name>
    <dbReference type="NCBI Taxonomy" id="481309"/>
    <lineage>
        <taxon>Eukaryota</taxon>
        <taxon>Metazoa</taxon>
        <taxon>Ecdysozoa</taxon>
        <taxon>Arthropoda</taxon>
        <taxon>Hexapoda</taxon>
        <taxon>Insecta</taxon>
        <taxon>Pterygota</taxon>
        <taxon>Neoptera</taxon>
        <taxon>Endopterygota</taxon>
        <taxon>Lepidoptera</taxon>
        <taxon>Glossata</taxon>
        <taxon>Ditrysia</taxon>
        <taxon>Pyraloidea</taxon>
        <taxon>Crambidae</taxon>
        <taxon>Pyraustinae</taxon>
        <taxon>Loxostege</taxon>
    </lineage>
</organism>
<dbReference type="SUPFAM" id="SSF56672">
    <property type="entry name" value="DNA/RNA polymerases"/>
    <property type="match status" value="1"/>
</dbReference>
<proteinExistence type="predicted"/>
<gene>
    <name evidence="1" type="ORF">ABMA28_009500</name>
</gene>
<dbReference type="InterPro" id="IPR044925">
    <property type="entry name" value="His-Me_finger_sf"/>
</dbReference>
<dbReference type="AlphaFoldDB" id="A0ABD0SDI5"/>
<accession>A0ABD0SDI5</accession>
<dbReference type="GO" id="GO:0071897">
    <property type="term" value="P:DNA biosynthetic process"/>
    <property type="evidence" value="ECO:0007669"/>
    <property type="project" value="UniProtKB-ARBA"/>
</dbReference>
<dbReference type="SUPFAM" id="SSF53098">
    <property type="entry name" value="Ribonuclease H-like"/>
    <property type="match status" value="1"/>
</dbReference>
<evidence type="ECO:0008006" key="3">
    <source>
        <dbReference type="Google" id="ProtNLM"/>
    </source>
</evidence>
<dbReference type="GO" id="GO:0042575">
    <property type="term" value="C:DNA polymerase complex"/>
    <property type="evidence" value="ECO:0007669"/>
    <property type="project" value="UniProtKB-ARBA"/>
</dbReference>
<reference evidence="1 2" key="1">
    <citation type="submission" date="2024-06" db="EMBL/GenBank/DDBJ databases">
        <title>A chromosome-level genome assembly of beet webworm, Loxostege sticticalis.</title>
        <authorList>
            <person name="Zhang Y."/>
        </authorList>
    </citation>
    <scope>NUCLEOTIDE SEQUENCE [LARGE SCALE GENOMIC DNA]</scope>
    <source>
        <strain evidence="1">AQ028</strain>
        <tissue evidence="1">Male pupae</tissue>
    </source>
</reference>
<dbReference type="InterPro" id="IPR036397">
    <property type="entry name" value="RNaseH_sf"/>
</dbReference>
<protein>
    <recommendedName>
        <fullName evidence="3">DNA-directed DNA polymerase</fullName>
    </recommendedName>
</protein>
<dbReference type="Gene3D" id="3.30.420.10">
    <property type="entry name" value="Ribonuclease H-like superfamily/Ribonuclease H"/>
    <property type="match status" value="1"/>
</dbReference>
<dbReference type="EMBL" id="JBEDNZ010000023">
    <property type="protein sequence ID" value="KAL0812122.1"/>
    <property type="molecule type" value="Genomic_DNA"/>
</dbReference>
<sequence>MPYCSLCNITVDRKRWTGHVRSNTHKNNSTVPICDNVELIKSAFKGRIASYKVVASNEEVRNSPSLFLNNIKNQIKSLINHSLQTHTCIKVNFEFFCTFLLIKNEPGEETMKSFCTKNFTLHFNYDFNALYTNVECQLLKKVEDFEERDSGWTFLSTSHLEVNINKYQPLSGSRFINLPKSIQSKKACLNIKNKDEYCFLWCVTAALYPTTKHPERVTSYPHFRDVLNVKGISFPVTLSDVAIFERNNPNLNINIYGLNDKKSVIGPLYKSEVKSERSKHINLLLLENDTSSHYCLIKDLPRLVRSQITKHHGKIYLCESCLLFFPSSDQLDNHLCGGVVTVLPDKGSVIQFKNYERKQNVPFTIYADFETMLEPIQHSHSEQNKSNTTILQRHVPVAFAYNIVSTVDDSYNRFVTHRGKNCVAKFINLLHKDVVDIYKILSQNKPMVLTKKDETEFEKASRCHICEDLLWGDKVRDHCHITGRYRGAAHRHCNLQYKQPKFIPIFFHNLSGYDCHLFIKELGETPGKINILPKTKEKYISFSKFIPVSEDAYVQLRFLDSYHFLGTSLDKLAKTMEQDDFISLRSHFPDDTKFHLLTRKGVYPYDYMTDWECYEETLLPRKNNFFNSMTNESISDSDYEHAKTIWTEFNIQNLGDYTDLYLKTDVLLLTDIFESFRKTCKKNYKLDPAFYVTAPSLSFDAMLLETGVQLELISDLAIIRMIQDGIRGGVCMCSHRYAKANHKYMTDYNKSQPDSFIVYLDCNNLYGYSMCQSLPFSNFRFLDEHEVSLLDIQSIDDDAEWGFILEVDLLYPESLHRQHNDLPFCPEKFIPPGGKTVKLIPNLYNKYKYVIHYVHLKKCMEHGLILRKIHRVITFRQSPYLKRYIELNTKLRQKAKSAFEQDFFKLLNNSVFGKTLENTEKRVNVQLVNQWEDFNNTTKKSSQAARLIANPYFHSSSVFSENLVAIQLKPNQLVLDKPIYIGFAVLELSKSHMYNFHYNIVKPFYKEKIKLCYTDTDSLIYTVNTNDFYLDLKKRFLSYFDSSNYDPNNMYNIPQQNKKNPGLFKDEMGGKIITDFVGLRSKLYCIKSQDKVTKKAKGVKACVVRDLKISGYEDVLLYKKNIRKRNVLFKSIKHQIFTQSVNKVALSANDDKRFVSFNNIETKAWGPL</sequence>
<dbReference type="Gene3D" id="3.90.1600.10">
    <property type="entry name" value="Palm domain of DNA polymerase"/>
    <property type="match status" value="1"/>
</dbReference>
<name>A0ABD0SDI5_LOXSC</name>
<dbReference type="InterPro" id="IPR012337">
    <property type="entry name" value="RNaseH-like_sf"/>
</dbReference>
<comment type="caution">
    <text evidence="1">The sequence shown here is derived from an EMBL/GenBank/DDBJ whole genome shotgun (WGS) entry which is preliminary data.</text>
</comment>
<dbReference type="PANTHER" id="PTHR31511">
    <property type="entry name" value="PROTEIN CBG23764"/>
    <property type="match status" value="1"/>
</dbReference>
<evidence type="ECO:0000313" key="2">
    <source>
        <dbReference type="Proteomes" id="UP001549921"/>
    </source>
</evidence>